<dbReference type="PANTHER" id="PTHR39176:SF1">
    <property type="entry name" value="PERIPLASMIC PROTEIN"/>
    <property type="match status" value="1"/>
</dbReference>
<dbReference type="EMBL" id="MDEI01000009">
    <property type="protein sequence ID" value="PPU68064.1"/>
    <property type="molecule type" value="Genomic_DNA"/>
</dbReference>
<dbReference type="Gene3D" id="1.20.1270.180">
    <property type="match status" value="1"/>
</dbReference>
<feature type="domain" description="Lysozyme inhibitor LprI-like N-terminal" evidence="1">
    <location>
        <begin position="1"/>
        <end position="79"/>
    </location>
</feature>
<dbReference type="AlphaFoldDB" id="A0A2S7D2W0"/>
<dbReference type="OrthoDB" id="7340239at2"/>
<protein>
    <submittedName>
        <fullName evidence="2">DUF1311 domain-containing protein</fullName>
    </submittedName>
</protein>
<dbReference type="Proteomes" id="UP000238191">
    <property type="component" value="Unassembled WGS sequence"/>
</dbReference>
<dbReference type="PANTHER" id="PTHR39176">
    <property type="entry name" value="PERIPLASMIC PROTEIN-RELATED"/>
    <property type="match status" value="1"/>
</dbReference>
<evidence type="ECO:0000313" key="3">
    <source>
        <dbReference type="Proteomes" id="UP000238191"/>
    </source>
</evidence>
<dbReference type="Pfam" id="PF07007">
    <property type="entry name" value="LprI"/>
    <property type="match status" value="1"/>
</dbReference>
<dbReference type="InterPro" id="IPR009739">
    <property type="entry name" value="LprI-like_N"/>
</dbReference>
<reference evidence="3" key="1">
    <citation type="submission" date="2016-08" db="EMBL/GenBank/DDBJ databases">
        <authorList>
            <person name="Merda D."/>
            <person name="Briand M."/>
            <person name="Taghouti G."/>
            <person name="Carrere S."/>
            <person name="Gouzy J."/>
            <person name="Portier P."/>
            <person name="Jacques M.-A."/>
            <person name="Fischer-Le Saux M."/>
        </authorList>
    </citation>
    <scope>NUCLEOTIDE SEQUENCE [LARGE SCALE GENOMIC DNA]</scope>
    <source>
        <strain evidence="3">CFBP4643</strain>
    </source>
</reference>
<evidence type="ECO:0000313" key="2">
    <source>
        <dbReference type="EMBL" id="PPU68064.1"/>
    </source>
</evidence>
<sequence length="82" mass="9574">MQDCIATEHEYQDAKLNKVYKALIKRLGDEEKIKLRDQQRQWIADRDEKCFYDPDSGQAGLVDAAQCRLEMTAHRATYLGLR</sequence>
<organism evidence="2 3">
    <name type="scientific">Xanthomonas pisi</name>
    <dbReference type="NCBI Taxonomy" id="56457"/>
    <lineage>
        <taxon>Bacteria</taxon>
        <taxon>Pseudomonadati</taxon>
        <taxon>Pseudomonadota</taxon>
        <taxon>Gammaproteobacteria</taxon>
        <taxon>Lysobacterales</taxon>
        <taxon>Lysobacteraceae</taxon>
        <taxon>Xanthomonas</taxon>
    </lineage>
</organism>
<keyword evidence="3" id="KW-1185">Reference proteome</keyword>
<comment type="caution">
    <text evidence="2">The sequence shown here is derived from an EMBL/GenBank/DDBJ whole genome shotgun (WGS) entry which is preliminary data.</text>
</comment>
<gene>
    <name evidence="2" type="ORF">XpiCFBP4643_12665</name>
</gene>
<name>A0A2S7D2W0_9XANT</name>
<proteinExistence type="predicted"/>
<evidence type="ECO:0000259" key="1">
    <source>
        <dbReference type="Pfam" id="PF07007"/>
    </source>
</evidence>
<accession>A0A2S7D2W0</accession>